<feature type="region of interest" description="Disordered" evidence="14">
    <location>
        <begin position="316"/>
        <end position="393"/>
    </location>
</feature>
<organism evidence="17 18">
    <name type="scientific">Scheffersomyces spartinae</name>
    <dbReference type="NCBI Taxonomy" id="45513"/>
    <lineage>
        <taxon>Eukaryota</taxon>
        <taxon>Fungi</taxon>
        <taxon>Dikarya</taxon>
        <taxon>Ascomycota</taxon>
        <taxon>Saccharomycotina</taxon>
        <taxon>Pichiomycetes</taxon>
        <taxon>Debaryomycetaceae</taxon>
        <taxon>Scheffersomyces</taxon>
    </lineage>
</organism>
<dbReference type="Gene3D" id="2.60.200.20">
    <property type="match status" value="1"/>
</dbReference>
<feature type="compositionally biased region" description="Low complexity" evidence="14">
    <location>
        <begin position="97"/>
        <end position="108"/>
    </location>
</feature>
<dbReference type="PANTHER" id="PTHR15067">
    <property type="entry name" value="E3 UBIQUITIN-PROTEIN LIGASE RNF8"/>
    <property type="match status" value="1"/>
</dbReference>
<keyword evidence="5" id="KW-0808">Transferase</keyword>
<dbReference type="GO" id="GO:0032153">
    <property type="term" value="C:cell division site"/>
    <property type="evidence" value="ECO:0007669"/>
    <property type="project" value="TreeGrafter"/>
</dbReference>
<keyword evidence="6" id="KW-0479">Metal-binding</keyword>
<feature type="compositionally biased region" description="Low complexity" evidence="14">
    <location>
        <begin position="172"/>
        <end position="191"/>
    </location>
</feature>
<evidence type="ECO:0000256" key="14">
    <source>
        <dbReference type="SAM" id="MobiDB-lite"/>
    </source>
</evidence>
<feature type="compositionally biased region" description="Polar residues" evidence="14">
    <location>
        <begin position="349"/>
        <end position="367"/>
    </location>
</feature>
<keyword evidence="8" id="KW-0833">Ubl conjugation pathway</keyword>
<evidence type="ECO:0000256" key="2">
    <source>
        <dbReference type="ARBA" id="ARBA00004496"/>
    </source>
</evidence>
<dbReference type="EMBL" id="JAHMUF010000007">
    <property type="protein sequence ID" value="KAG7194555.1"/>
    <property type="molecule type" value="Genomic_DNA"/>
</dbReference>
<feature type="compositionally biased region" description="Polar residues" evidence="14">
    <location>
        <begin position="12"/>
        <end position="36"/>
    </location>
</feature>
<evidence type="ECO:0000256" key="4">
    <source>
        <dbReference type="ARBA" id="ARBA00022490"/>
    </source>
</evidence>
<feature type="compositionally biased region" description="Basic and acidic residues" evidence="14">
    <location>
        <begin position="382"/>
        <end position="393"/>
    </location>
</feature>
<dbReference type="GO" id="GO:0031578">
    <property type="term" value="P:mitotic spindle orientation checkpoint signaling"/>
    <property type="evidence" value="ECO:0007669"/>
    <property type="project" value="UniProtKB-ARBA"/>
</dbReference>
<feature type="compositionally biased region" description="Low complexity" evidence="14">
    <location>
        <begin position="316"/>
        <end position="326"/>
    </location>
</feature>
<comment type="catalytic activity">
    <reaction evidence="1">
        <text>S-ubiquitinyl-[E2 ubiquitin-conjugating enzyme]-L-cysteine + [acceptor protein]-L-lysine = [E2 ubiquitin-conjugating enzyme]-L-cysteine + N(6)-ubiquitinyl-[acceptor protein]-L-lysine.</text>
        <dbReference type="EC" id="2.3.2.27"/>
    </reaction>
</comment>
<evidence type="ECO:0000256" key="10">
    <source>
        <dbReference type="ARBA" id="ARBA00023306"/>
    </source>
</evidence>
<keyword evidence="4" id="KW-0963">Cytoplasm</keyword>
<feature type="domain" description="RING-type" evidence="16">
    <location>
        <begin position="576"/>
        <end position="620"/>
    </location>
</feature>
<dbReference type="Pfam" id="PF00498">
    <property type="entry name" value="FHA"/>
    <property type="match status" value="1"/>
</dbReference>
<feature type="region of interest" description="Disordered" evidence="14">
    <location>
        <begin position="228"/>
        <end position="247"/>
    </location>
</feature>
<comment type="subcellular location">
    <subcellularLocation>
        <location evidence="2">Cytoplasm</location>
    </subcellularLocation>
</comment>
<keyword evidence="10" id="KW-0131">Cell cycle</keyword>
<feature type="compositionally biased region" description="Polar residues" evidence="14">
    <location>
        <begin position="129"/>
        <end position="142"/>
    </location>
</feature>
<feature type="compositionally biased region" description="Low complexity" evidence="14">
    <location>
        <begin position="67"/>
        <end position="77"/>
    </location>
</feature>
<dbReference type="Proteomes" id="UP000790833">
    <property type="component" value="Unassembled WGS sequence"/>
</dbReference>
<feature type="compositionally biased region" description="Polar residues" evidence="14">
    <location>
        <begin position="192"/>
        <end position="218"/>
    </location>
</feature>
<dbReference type="InterPro" id="IPR000253">
    <property type="entry name" value="FHA_dom"/>
</dbReference>
<dbReference type="GO" id="GO:0061630">
    <property type="term" value="F:ubiquitin protein ligase activity"/>
    <property type="evidence" value="ECO:0007669"/>
    <property type="project" value="UniProtKB-EC"/>
</dbReference>
<proteinExistence type="inferred from homology"/>
<dbReference type="FunFam" id="3.30.40.10:FF:000426">
    <property type="entry name" value="DMA1p Ubiquitin-protein ligase (E3)"/>
    <property type="match status" value="1"/>
</dbReference>
<dbReference type="PROSITE" id="PS50006">
    <property type="entry name" value="FHA_DOMAIN"/>
    <property type="match status" value="1"/>
</dbReference>
<dbReference type="EC" id="2.3.2.27" evidence="3"/>
<dbReference type="AlphaFoldDB" id="A0A9P7VB54"/>
<evidence type="ECO:0000256" key="7">
    <source>
        <dbReference type="ARBA" id="ARBA00022771"/>
    </source>
</evidence>
<dbReference type="SMART" id="SM00240">
    <property type="entry name" value="FHA"/>
    <property type="match status" value="1"/>
</dbReference>
<dbReference type="InterPro" id="IPR008984">
    <property type="entry name" value="SMAD_FHA_dom_sf"/>
</dbReference>
<evidence type="ECO:0000259" key="16">
    <source>
        <dbReference type="PROSITE" id="PS50089"/>
    </source>
</evidence>
<dbReference type="InterPro" id="IPR001841">
    <property type="entry name" value="Znf_RING"/>
</dbReference>
<accession>A0A9P7VB54</accession>
<dbReference type="SMART" id="SM00184">
    <property type="entry name" value="RING"/>
    <property type="match status" value="1"/>
</dbReference>
<comment type="caution">
    <text evidence="17">The sequence shown here is derived from an EMBL/GenBank/DDBJ whole genome shotgun (WGS) entry which is preliminary data.</text>
</comment>
<evidence type="ECO:0000256" key="3">
    <source>
        <dbReference type="ARBA" id="ARBA00012483"/>
    </source>
</evidence>
<feature type="compositionally biased region" description="Polar residues" evidence="14">
    <location>
        <begin position="228"/>
        <end position="240"/>
    </location>
</feature>
<dbReference type="FunFam" id="2.60.200.20:FF:000030">
    <property type="entry name" value="FHA domain-containing protein"/>
    <property type="match status" value="1"/>
</dbReference>
<reference evidence="17" key="1">
    <citation type="submission" date="2021-03" db="EMBL/GenBank/DDBJ databases">
        <authorList>
            <person name="Palmer J.M."/>
        </authorList>
    </citation>
    <scope>NUCLEOTIDE SEQUENCE</scope>
    <source>
        <strain evidence="17">ARV_011</strain>
    </source>
</reference>
<dbReference type="SUPFAM" id="SSF49879">
    <property type="entry name" value="SMAD/FHA domain"/>
    <property type="match status" value="1"/>
</dbReference>
<dbReference type="GeneID" id="66118144"/>
<dbReference type="InterPro" id="IPR013083">
    <property type="entry name" value="Znf_RING/FYVE/PHD"/>
</dbReference>
<feature type="domain" description="FHA" evidence="15">
    <location>
        <begin position="431"/>
        <end position="494"/>
    </location>
</feature>
<gene>
    <name evidence="17" type="ORF">KQ657_004770</name>
</gene>
<evidence type="ECO:0000256" key="6">
    <source>
        <dbReference type="ARBA" id="ARBA00022723"/>
    </source>
</evidence>
<dbReference type="GO" id="GO:0005829">
    <property type="term" value="C:cytosol"/>
    <property type="evidence" value="ECO:0007669"/>
    <property type="project" value="TreeGrafter"/>
</dbReference>
<sequence length="636" mass="68126">MLSENESEMVETYSSKSPLKSTSGRSSPALSHSPSPISKGPPLGVEGVESNTVSNTNNNMDTDETSTETNNRSSSSDDLTETGNDTPLPLAAPAPAAPEAQTEGTATTISSTSNGNTAEEHTPVVQATFVESSSESSATRNVTGGGSRSRSSSNVAHGAPLTASSTDHRGRSTSITNIISSTAFSRSSSGSKINGLSRSNTASSKNGSQSTPRRTSFGNLLSSFANSIRNSSQAPPTSADSDSHSNRVNSLSLLSNSAMNNNVEVVPPPSQGLLSSGNNGINHINNDHLFMSNSPTIANLSTYSATAAAAAATTTGTSTVTTTTSTDGVNRIDEEASVSPIDGTDPDATRTNIDLVPSSNSNSTSGHHVSEGTLELPVATDTSREQQDDKELTDKDGFFSVRLTPLIDHSSSSTGLYFAPVIRKIKASQEIPIGRYTEKNRAAAHAPQGSSAPIVFKSKVVSRSHALFQCNQDGQWFVKDCKSSSGTFLNHVRLSSASQELQLMPLIDGDIIQLGMDYRGGTEDLYRCVKIRCEFNRSWQRNVNNFNLEIHKKLQSLQITIEGEEDPKNNDEWNECAICLLKLEPCQALFISPCSHSWHYKCIRPIIIKSYPQFYCPNCRSMCDLETDIEDEEEEN</sequence>
<evidence type="ECO:0000313" key="17">
    <source>
        <dbReference type="EMBL" id="KAG7194555.1"/>
    </source>
</evidence>
<evidence type="ECO:0000256" key="9">
    <source>
        <dbReference type="ARBA" id="ARBA00022833"/>
    </source>
</evidence>
<evidence type="ECO:0000256" key="5">
    <source>
        <dbReference type="ARBA" id="ARBA00022679"/>
    </source>
</evidence>
<evidence type="ECO:0000256" key="13">
    <source>
        <dbReference type="PROSITE-ProRule" id="PRU00175"/>
    </source>
</evidence>
<dbReference type="PROSITE" id="PS50089">
    <property type="entry name" value="ZF_RING_2"/>
    <property type="match status" value="1"/>
</dbReference>
<evidence type="ECO:0000256" key="12">
    <source>
        <dbReference type="ARBA" id="ARBA00080465"/>
    </source>
</evidence>
<dbReference type="Pfam" id="PF17123">
    <property type="entry name" value="zf-RING_11"/>
    <property type="match status" value="1"/>
</dbReference>
<keyword evidence="18" id="KW-1185">Reference proteome</keyword>
<dbReference type="GO" id="GO:0032186">
    <property type="term" value="P:cellular bud neck septin ring organization"/>
    <property type="evidence" value="ECO:0007669"/>
    <property type="project" value="UniProtKB-ARBA"/>
</dbReference>
<dbReference type="RefSeq" id="XP_043050102.1">
    <property type="nucleotide sequence ID" value="XM_043195436.1"/>
</dbReference>
<keyword evidence="7 13" id="KW-0863">Zinc-finger</keyword>
<evidence type="ECO:0000256" key="11">
    <source>
        <dbReference type="ARBA" id="ARBA00061209"/>
    </source>
</evidence>
<dbReference type="PANTHER" id="PTHR15067:SF7">
    <property type="entry name" value="E3 UBIQUITIN-PROTEIN LIGASE DMA1-RELATED"/>
    <property type="match status" value="1"/>
</dbReference>
<name>A0A9P7VB54_9ASCO</name>
<keyword evidence="9" id="KW-0862">Zinc</keyword>
<dbReference type="GO" id="GO:0097271">
    <property type="term" value="P:protein localization to bud neck"/>
    <property type="evidence" value="ECO:0007669"/>
    <property type="project" value="UniProtKB-ARBA"/>
</dbReference>
<dbReference type="InterPro" id="IPR042823">
    <property type="entry name" value="Dma1/Dma2_RING-H2"/>
</dbReference>
<dbReference type="GO" id="GO:0000132">
    <property type="term" value="P:establishment of mitotic spindle orientation"/>
    <property type="evidence" value="ECO:0007669"/>
    <property type="project" value="UniProtKB-ARBA"/>
</dbReference>
<dbReference type="GO" id="GO:0000921">
    <property type="term" value="P:septin ring assembly"/>
    <property type="evidence" value="ECO:0007669"/>
    <property type="project" value="UniProtKB-ARBA"/>
</dbReference>
<evidence type="ECO:0000259" key="15">
    <source>
        <dbReference type="PROSITE" id="PS50006"/>
    </source>
</evidence>
<comment type="similarity">
    <text evidence="11">Belongs to the DMA1 family.</text>
</comment>
<dbReference type="SUPFAM" id="SSF57850">
    <property type="entry name" value="RING/U-box"/>
    <property type="match status" value="1"/>
</dbReference>
<dbReference type="GO" id="GO:0051865">
    <property type="term" value="P:protein autoubiquitination"/>
    <property type="evidence" value="ECO:0007669"/>
    <property type="project" value="UniProtKB-ARBA"/>
</dbReference>
<dbReference type="GO" id="GO:0008270">
    <property type="term" value="F:zinc ion binding"/>
    <property type="evidence" value="ECO:0007669"/>
    <property type="project" value="UniProtKB-KW"/>
</dbReference>
<dbReference type="GO" id="GO:0090337">
    <property type="term" value="P:regulation of formin-nucleated actin cable assembly"/>
    <property type="evidence" value="ECO:0007669"/>
    <property type="project" value="UniProtKB-ARBA"/>
</dbReference>
<feature type="region of interest" description="Disordered" evidence="14">
    <location>
        <begin position="1"/>
        <end position="218"/>
    </location>
</feature>
<dbReference type="GO" id="GO:0006511">
    <property type="term" value="P:ubiquitin-dependent protein catabolic process"/>
    <property type="evidence" value="ECO:0007669"/>
    <property type="project" value="TreeGrafter"/>
</dbReference>
<dbReference type="CDD" id="cd16458">
    <property type="entry name" value="RING-H2_Dmap-like"/>
    <property type="match status" value="1"/>
</dbReference>
<protein>
    <recommendedName>
        <fullName evidence="3">RING-type E3 ubiquitin transferase</fullName>
        <ecNumber evidence="3">2.3.2.27</ecNumber>
    </recommendedName>
    <alternativeName>
        <fullName evidence="12">Checkpoint forkhead associated with RING domains-containing protein 1</fullName>
    </alternativeName>
</protein>
<dbReference type="Gene3D" id="3.30.40.10">
    <property type="entry name" value="Zinc/RING finger domain, C3HC4 (zinc finger)"/>
    <property type="match status" value="1"/>
</dbReference>
<evidence type="ECO:0000256" key="8">
    <source>
        <dbReference type="ARBA" id="ARBA00022786"/>
    </source>
</evidence>
<dbReference type="GO" id="GO:0000151">
    <property type="term" value="C:ubiquitin ligase complex"/>
    <property type="evidence" value="ECO:0007669"/>
    <property type="project" value="TreeGrafter"/>
</dbReference>
<dbReference type="OrthoDB" id="687730at2759"/>
<feature type="compositionally biased region" description="Low complexity" evidence="14">
    <location>
        <begin position="48"/>
        <end position="60"/>
    </location>
</feature>
<evidence type="ECO:0000256" key="1">
    <source>
        <dbReference type="ARBA" id="ARBA00000900"/>
    </source>
</evidence>
<evidence type="ECO:0000313" key="18">
    <source>
        <dbReference type="Proteomes" id="UP000790833"/>
    </source>
</evidence>